<evidence type="ECO:0000256" key="11">
    <source>
        <dbReference type="SAM" id="MobiDB-lite"/>
    </source>
</evidence>
<gene>
    <name evidence="13" type="ORF">TCNE_LOCUS2600</name>
</gene>
<dbReference type="GO" id="GO:0098842">
    <property type="term" value="C:postsynaptic early endosome"/>
    <property type="evidence" value="ECO:0007669"/>
    <property type="project" value="TreeGrafter"/>
</dbReference>
<evidence type="ECO:0000256" key="8">
    <source>
        <dbReference type="ARBA" id="ARBA00023136"/>
    </source>
</evidence>
<evidence type="ECO:0000256" key="9">
    <source>
        <dbReference type="ARBA" id="ARBA00023212"/>
    </source>
</evidence>
<organism evidence="14 15">
    <name type="scientific">Toxocara canis</name>
    <name type="common">Canine roundworm</name>
    <dbReference type="NCBI Taxonomy" id="6265"/>
    <lineage>
        <taxon>Eukaryota</taxon>
        <taxon>Metazoa</taxon>
        <taxon>Ecdysozoa</taxon>
        <taxon>Nematoda</taxon>
        <taxon>Chromadorea</taxon>
        <taxon>Rhabditida</taxon>
        <taxon>Spirurina</taxon>
        <taxon>Ascaridomorpha</taxon>
        <taxon>Ascaridoidea</taxon>
        <taxon>Toxocaridae</taxon>
        <taxon>Toxocara</taxon>
    </lineage>
</organism>
<reference evidence="13 14" key="2">
    <citation type="submission" date="2018-11" db="EMBL/GenBank/DDBJ databases">
        <authorList>
            <consortium name="Pathogen Informatics"/>
        </authorList>
    </citation>
    <scope>NUCLEOTIDE SEQUENCE [LARGE SCALE GENOMIC DNA]</scope>
</reference>
<dbReference type="GO" id="GO:0034315">
    <property type="term" value="P:regulation of Arp2/3 complex-mediated actin nucleation"/>
    <property type="evidence" value="ECO:0007669"/>
    <property type="project" value="TreeGrafter"/>
</dbReference>
<dbReference type="CDD" id="cd07659">
    <property type="entry name" value="BAR_PICK1"/>
    <property type="match status" value="1"/>
</dbReference>
<evidence type="ECO:0000256" key="2">
    <source>
        <dbReference type="ARBA" id="ARBA00004245"/>
    </source>
</evidence>
<dbReference type="GO" id="GO:0008021">
    <property type="term" value="C:synaptic vesicle"/>
    <property type="evidence" value="ECO:0007669"/>
    <property type="project" value="TreeGrafter"/>
</dbReference>
<dbReference type="GO" id="GO:0014069">
    <property type="term" value="C:postsynaptic density"/>
    <property type="evidence" value="ECO:0007669"/>
    <property type="project" value="UniProtKB-SubCell"/>
</dbReference>
<evidence type="ECO:0000313" key="14">
    <source>
        <dbReference type="Proteomes" id="UP000050794"/>
    </source>
</evidence>
<dbReference type="PANTHER" id="PTHR12141:SF1">
    <property type="entry name" value="PRKCA-BINDING PROTEIN"/>
    <property type="match status" value="1"/>
</dbReference>
<keyword evidence="9" id="KW-0206">Cytoskeleton</keyword>
<name>A0A183U280_TOXCA</name>
<keyword evidence="8" id="KW-0472">Membrane</keyword>
<dbReference type="GO" id="GO:0032588">
    <property type="term" value="C:trans-Golgi network membrane"/>
    <property type="evidence" value="ECO:0007669"/>
    <property type="project" value="TreeGrafter"/>
</dbReference>
<dbReference type="SUPFAM" id="SSF103657">
    <property type="entry name" value="BAR/IMD domain-like"/>
    <property type="match status" value="1"/>
</dbReference>
<comment type="subcellular location">
    <subcellularLocation>
        <location evidence="2">Cytoplasm</location>
        <location evidence="2">Cytoskeleton</location>
    </subcellularLocation>
    <subcellularLocation>
        <location evidence="1">Membrane</location>
        <topology evidence="1">Peripheral membrane protein</topology>
    </subcellularLocation>
    <subcellularLocation>
        <location evidence="10">Postsynaptic density</location>
    </subcellularLocation>
</comment>
<evidence type="ECO:0000256" key="5">
    <source>
        <dbReference type="ARBA" id="ARBA00022723"/>
    </source>
</evidence>
<dbReference type="InterPro" id="IPR027267">
    <property type="entry name" value="AH/BAR_dom_sf"/>
</dbReference>
<dbReference type="PROSITE" id="PS50870">
    <property type="entry name" value="AH"/>
    <property type="match status" value="1"/>
</dbReference>
<dbReference type="GO" id="GO:0005886">
    <property type="term" value="C:plasma membrane"/>
    <property type="evidence" value="ECO:0007669"/>
    <property type="project" value="GOC"/>
</dbReference>
<evidence type="ECO:0000256" key="3">
    <source>
        <dbReference type="ARBA" id="ARBA00022490"/>
    </source>
</evidence>
<evidence type="ECO:0000256" key="10">
    <source>
        <dbReference type="ARBA" id="ARBA00034105"/>
    </source>
</evidence>
<dbReference type="GO" id="GO:0043113">
    <property type="term" value="P:receptor clustering"/>
    <property type="evidence" value="ECO:0007669"/>
    <property type="project" value="TreeGrafter"/>
</dbReference>
<dbReference type="GO" id="GO:0046872">
    <property type="term" value="F:metal ion binding"/>
    <property type="evidence" value="ECO:0007669"/>
    <property type="project" value="UniProtKB-KW"/>
</dbReference>
<dbReference type="InterPro" id="IPR037959">
    <property type="entry name" value="PICK1_BAR"/>
</dbReference>
<feature type="compositionally biased region" description="Basic and acidic residues" evidence="11">
    <location>
        <begin position="298"/>
        <end position="322"/>
    </location>
</feature>
<feature type="domain" description="AH" evidence="12">
    <location>
        <begin position="56"/>
        <end position="269"/>
    </location>
</feature>
<feature type="region of interest" description="Disordered" evidence="11">
    <location>
        <begin position="288"/>
        <end position="322"/>
    </location>
</feature>
<dbReference type="Gene3D" id="1.20.1270.60">
    <property type="entry name" value="Arfaptin homology (AH) domain/BAR domain"/>
    <property type="match status" value="1"/>
</dbReference>
<evidence type="ECO:0000256" key="6">
    <source>
        <dbReference type="ARBA" id="ARBA00022833"/>
    </source>
</evidence>
<dbReference type="GO" id="GO:0019904">
    <property type="term" value="F:protein domain specific binding"/>
    <property type="evidence" value="ECO:0007669"/>
    <property type="project" value="InterPro"/>
</dbReference>
<dbReference type="GO" id="GO:0002092">
    <property type="term" value="P:positive regulation of receptor internalization"/>
    <property type="evidence" value="ECO:0007669"/>
    <property type="project" value="TreeGrafter"/>
</dbReference>
<dbReference type="GO" id="GO:0005080">
    <property type="term" value="F:protein kinase C binding"/>
    <property type="evidence" value="ECO:0007669"/>
    <property type="project" value="TreeGrafter"/>
</dbReference>
<keyword evidence="14" id="KW-1185">Reference proteome</keyword>
<dbReference type="PANTHER" id="PTHR12141">
    <property type="entry name" value="ARFAPTIN-RELATED"/>
    <property type="match status" value="1"/>
</dbReference>
<dbReference type="GO" id="GO:0097062">
    <property type="term" value="P:dendritic spine maintenance"/>
    <property type="evidence" value="ECO:0007669"/>
    <property type="project" value="TreeGrafter"/>
</dbReference>
<keyword evidence="7" id="KW-0770">Synapse</keyword>
<evidence type="ECO:0000313" key="13">
    <source>
        <dbReference type="EMBL" id="VDM28317.1"/>
    </source>
</evidence>
<dbReference type="GO" id="GO:0005543">
    <property type="term" value="F:phospholipid binding"/>
    <property type="evidence" value="ECO:0007669"/>
    <property type="project" value="TreeGrafter"/>
</dbReference>
<dbReference type="WBParaSite" id="TCNE_0000260001-mRNA-1">
    <property type="protein sequence ID" value="TCNE_0000260001-mRNA-1"/>
    <property type="gene ID" value="TCNE_0000260001"/>
</dbReference>
<evidence type="ECO:0000256" key="4">
    <source>
        <dbReference type="ARBA" id="ARBA00022553"/>
    </source>
</evidence>
<keyword evidence="6" id="KW-0862">Zinc</keyword>
<evidence type="ECO:0000256" key="7">
    <source>
        <dbReference type="ARBA" id="ARBA00023018"/>
    </source>
</evidence>
<dbReference type="Proteomes" id="UP000050794">
    <property type="component" value="Unassembled WGS sequence"/>
</dbReference>
<sequence length="322" mass="37085">MPVRRSQICVCVSKAYKYVLFQGHTLDIALKKVKHRVVESMASDTADALGLSRAILCNDLLVKKLNRLENSGNLYKKMIRHLSALLNAYYRVARSQKEFGDLFCEVAARESSSAANQAFLAFGEAHRSIDKQMLKVVRSLHPIVRDLNTFVEKAIPDTKLTLKKYLDVKFEYLSFCLKLKEMDDEEMQFASLDEPLYRLETGNYEYRLMLRCRQESREKFIKLRNDVMVKLELLDQKHVQDIATQLSTFVKTMMDTHAECKQILETTNGLFPIEVDLAQIAHKYNTSGRLSEDEEVPDEAKEDNSNGVIRNEEKEETLVDLS</sequence>
<dbReference type="GO" id="GO:0043005">
    <property type="term" value="C:neuron projection"/>
    <property type="evidence" value="ECO:0007669"/>
    <property type="project" value="TreeGrafter"/>
</dbReference>
<protein>
    <submittedName>
        <fullName evidence="15">AH domain-containing protein</fullName>
    </submittedName>
</protein>
<accession>A0A183U280</accession>
<dbReference type="AlphaFoldDB" id="A0A183U280"/>
<dbReference type="SMART" id="SM01015">
    <property type="entry name" value="Arfaptin"/>
    <property type="match status" value="1"/>
</dbReference>
<keyword evidence="5" id="KW-0479">Metal-binding</keyword>
<dbReference type="GO" id="GO:0006886">
    <property type="term" value="P:intracellular protein transport"/>
    <property type="evidence" value="ECO:0007669"/>
    <property type="project" value="TreeGrafter"/>
</dbReference>
<dbReference type="GO" id="GO:0005856">
    <property type="term" value="C:cytoskeleton"/>
    <property type="evidence" value="ECO:0007669"/>
    <property type="project" value="UniProtKB-SubCell"/>
</dbReference>
<dbReference type="Pfam" id="PF06456">
    <property type="entry name" value="Arfaptin"/>
    <property type="match status" value="1"/>
</dbReference>
<dbReference type="InterPro" id="IPR010504">
    <property type="entry name" value="AH_dom"/>
</dbReference>
<evidence type="ECO:0000256" key="1">
    <source>
        <dbReference type="ARBA" id="ARBA00004170"/>
    </source>
</evidence>
<keyword evidence="3" id="KW-0963">Cytoplasm</keyword>
<dbReference type="InterPro" id="IPR030798">
    <property type="entry name" value="Arfaptin_fam"/>
</dbReference>
<keyword evidence="4" id="KW-0597">Phosphoprotein</keyword>
<evidence type="ECO:0000313" key="15">
    <source>
        <dbReference type="WBParaSite" id="TCNE_0000260001-mRNA-1"/>
    </source>
</evidence>
<reference evidence="15" key="1">
    <citation type="submission" date="2016-06" db="UniProtKB">
        <authorList>
            <consortium name="WormBaseParasite"/>
        </authorList>
    </citation>
    <scope>IDENTIFICATION</scope>
</reference>
<evidence type="ECO:0000259" key="12">
    <source>
        <dbReference type="PROSITE" id="PS50870"/>
    </source>
</evidence>
<proteinExistence type="predicted"/>
<dbReference type="EMBL" id="UYWY01002715">
    <property type="protein sequence ID" value="VDM28317.1"/>
    <property type="molecule type" value="Genomic_DNA"/>
</dbReference>